<evidence type="ECO:0008006" key="3">
    <source>
        <dbReference type="Google" id="ProtNLM"/>
    </source>
</evidence>
<sequence length="97" mass="10369">MSQEAKKHLGLDIGASTVKVALVDNTGRALYLDKADISIGGPGKAVIKLLDQLQLAAPDFQNIATAGITGRGQDLYKEQEGVAEVYFSLCGCQWFKV</sequence>
<dbReference type="InterPro" id="IPR043129">
    <property type="entry name" value="ATPase_NBD"/>
</dbReference>
<organism evidence="1 2">
    <name type="scientific">Candidatus Daviesbacteria bacterium RIFCSPHIGHO2_02_FULL_41_10</name>
    <dbReference type="NCBI Taxonomy" id="1797774"/>
    <lineage>
        <taxon>Bacteria</taxon>
        <taxon>Candidatus Daviesiibacteriota</taxon>
    </lineage>
</organism>
<gene>
    <name evidence="1" type="ORF">A3D83_03325</name>
</gene>
<dbReference type="AlphaFoldDB" id="A0A1F5JVC3"/>
<dbReference type="SUPFAM" id="SSF53067">
    <property type="entry name" value="Actin-like ATPase domain"/>
    <property type="match status" value="1"/>
</dbReference>
<reference evidence="1 2" key="1">
    <citation type="journal article" date="2016" name="Nat. Commun.">
        <title>Thousands of microbial genomes shed light on interconnected biogeochemical processes in an aquifer system.</title>
        <authorList>
            <person name="Anantharaman K."/>
            <person name="Brown C.T."/>
            <person name="Hug L.A."/>
            <person name="Sharon I."/>
            <person name="Castelle C.J."/>
            <person name="Probst A.J."/>
            <person name="Thomas B.C."/>
            <person name="Singh A."/>
            <person name="Wilkins M.J."/>
            <person name="Karaoz U."/>
            <person name="Brodie E.L."/>
            <person name="Williams K.H."/>
            <person name="Hubbard S.S."/>
            <person name="Banfield J.F."/>
        </authorList>
    </citation>
    <scope>NUCLEOTIDE SEQUENCE [LARGE SCALE GENOMIC DNA]</scope>
</reference>
<proteinExistence type="predicted"/>
<accession>A0A1F5JVC3</accession>
<comment type="caution">
    <text evidence="1">The sequence shown here is derived from an EMBL/GenBank/DDBJ whole genome shotgun (WGS) entry which is preliminary data.</text>
</comment>
<dbReference type="Proteomes" id="UP000177258">
    <property type="component" value="Unassembled WGS sequence"/>
</dbReference>
<evidence type="ECO:0000313" key="2">
    <source>
        <dbReference type="Proteomes" id="UP000177258"/>
    </source>
</evidence>
<evidence type="ECO:0000313" key="1">
    <source>
        <dbReference type="EMBL" id="OGE32579.1"/>
    </source>
</evidence>
<dbReference type="Gene3D" id="3.30.420.40">
    <property type="match status" value="1"/>
</dbReference>
<name>A0A1F5JVC3_9BACT</name>
<protein>
    <recommendedName>
        <fullName evidence="3">ATPase BadF/BadG/BcrA/BcrD type domain-containing protein</fullName>
    </recommendedName>
</protein>
<dbReference type="EMBL" id="MFDB01000024">
    <property type="protein sequence ID" value="OGE32579.1"/>
    <property type="molecule type" value="Genomic_DNA"/>
</dbReference>